<sequence length="1032" mass="122173">MKAKSKSRVILDKDTNLKFPHVLIIDASAGTGKTHTLTQRFVQYILSKRVPHNTLSNILAITFTNNAAREMKQRILDWLKKLALGIDCEERRQTMELVDLSPEQITNQAVIVLENILEHWSDFHIQTIDSFMSRILRASAHEIGMPLEIEITQSYDVLAESALSIVLNDINDRNSFEELERFLELLNQEVDSFPWNPVSKIINRFKDFLIEEGKALEKIVFEDNTELIQSKFTDIYEIYNKILKNGLENKIKIEVHNAMQTRDIKKLIGAFDTQYLWFKKSGLSQEWIDSCGNLFKIVEELASLYSKSHYFHYGIFYEKFKKALNIEKRKEEIIHFDDINKILAEYLRRDNVPEVYYRLGDTLYHFLLDEFQDTDRVQWENIQPLLFEAYAKGGSFFAVGDMKQAIYLFRKADYRIMRKIVQEIKNKDRYSTSYLPPNVIDNARIIPLKENFRSGNVILSYVDSIFKDRLKQIKDVIQLKEDRTGLTDYTQEAKKEYQGYVKTVILEKNDEELEKKVLLEILADVRKRYSPRDITILARKNKHVEKIVEWLTENSIATASFSSLDIRKRKLIMEIVNLLQFLDTPIDNLSFATFITGDIFLRAVESRGRKIKREEIFKFIMDVSKHKNTVENLYVYFRESLEYSPLWRIFFEDLFTKVGFYPLYDLVCQCFRTFKIFEHFKEETGFLIRFLEAISTIEARGMNNIKDFLKLVAEDEEDSILKVILPDYIDAVKVMTFHKAKGLGFPVVINMFYDEKDRYSVMFFEKDEGNLKIYYITKKFSEKFPELNRIYSEKNQDELIQSLNLAYVANTRAMNELYNIVIKRNDQYHNPCTDLFEEFESGEKFAPSEEKIGKPEPTEIKIPEKCEINFIEEDSEGWSIKRILETKRGEFFHEIMAHIRFIKDDIEEKLDEIIKSIAPKYKEIYNLEQVKKTLLNFLNSDIVKEWFEEKSDRKVQQEIEYVNESGLFYRPDRIVIDKDRITVIDFKTGTEESDYYYTQLKNYIKMLKNLYQQKEVVGYIAFIETKKIIKIK</sequence>
<keyword evidence="7 14" id="KW-0067">ATP-binding</keyword>
<dbReference type="GO" id="GO:0005829">
    <property type="term" value="C:cytosol"/>
    <property type="evidence" value="ECO:0007669"/>
    <property type="project" value="TreeGrafter"/>
</dbReference>
<dbReference type="AlphaFoldDB" id="A0A7C6AF62"/>
<evidence type="ECO:0000256" key="7">
    <source>
        <dbReference type="ARBA" id="ARBA00022840"/>
    </source>
</evidence>
<accession>A0A7C6AF62</accession>
<reference evidence="17" key="1">
    <citation type="journal article" date="2020" name="mSystems">
        <title>Genome- and Community-Level Interaction Insights into Carbon Utilization and Element Cycling Functions of Hydrothermarchaeota in Hydrothermal Sediment.</title>
        <authorList>
            <person name="Zhou Z."/>
            <person name="Liu Y."/>
            <person name="Xu W."/>
            <person name="Pan J."/>
            <person name="Luo Z.H."/>
            <person name="Li M."/>
        </authorList>
    </citation>
    <scope>NUCLEOTIDE SEQUENCE [LARGE SCALE GENOMIC DNA]</scope>
    <source>
        <strain evidence="17">SpSt-783</strain>
    </source>
</reference>
<name>A0A7C6AF62_UNCW3</name>
<dbReference type="InterPro" id="IPR011335">
    <property type="entry name" value="Restrct_endonuc-II-like"/>
</dbReference>
<keyword evidence="6" id="KW-0269">Exonuclease</keyword>
<dbReference type="GO" id="GO:0004527">
    <property type="term" value="F:exonuclease activity"/>
    <property type="evidence" value="ECO:0007669"/>
    <property type="project" value="UniProtKB-KW"/>
</dbReference>
<dbReference type="GO" id="GO:0043138">
    <property type="term" value="F:3'-5' DNA helicase activity"/>
    <property type="evidence" value="ECO:0007669"/>
    <property type="project" value="UniProtKB-EC"/>
</dbReference>
<dbReference type="GO" id="GO:0005524">
    <property type="term" value="F:ATP binding"/>
    <property type="evidence" value="ECO:0007669"/>
    <property type="project" value="UniProtKB-UniRule"/>
</dbReference>
<keyword evidence="9" id="KW-0234">DNA repair</keyword>
<dbReference type="PANTHER" id="PTHR11070:SF2">
    <property type="entry name" value="ATP-DEPENDENT DNA HELICASE SRS2"/>
    <property type="match status" value="1"/>
</dbReference>
<protein>
    <recommendedName>
        <fullName evidence="12">DNA 3'-5' helicase</fullName>
        <ecNumber evidence="12">5.6.2.4</ecNumber>
    </recommendedName>
</protein>
<evidence type="ECO:0000256" key="8">
    <source>
        <dbReference type="ARBA" id="ARBA00023125"/>
    </source>
</evidence>
<dbReference type="PANTHER" id="PTHR11070">
    <property type="entry name" value="UVRD / RECB / PCRA DNA HELICASE FAMILY MEMBER"/>
    <property type="match status" value="1"/>
</dbReference>
<dbReference type="Gene3D" id="3.90.320.10">
    <property type="match status" value="1"/>
</dbReference>
<evidence type="ECO:0000259" key="16">
    <source>
        <dbReference type="PROSITE" id="PS51217"/>
    </source>
</evidence>
<dbReference type="GO" id="GO:0003677">
    <property type="term" value="F:DNA binding"/>
    <property type="evidence" value="ECO:0007669"/>
    <property type="project" value="UniProtKB-KW"/>
</dbReference>
<dbReference type="InterPro" id="IPR014017">
    <property type="entry name" value="DNA_helicase_UvrD-like_C"/>
</dbReference>
<evidence type="ECO:0000256" key="6">
    <source>
        <dbReference type="ARBA" id="ARBA00022839"/>
    </source>
</evidence>
<dbReference type="InterPro" id="IPR011604">
    <property type="entry name" value="PDDEXK-like_dom_sf"/>
</dbReference>
<evidence type="ECO:0000256" key="4">
    <source>
        <dbReference type="ARBA" id="ARBA00022801"/>
    </source>
</evidence>
<dbReference type="InterPro" id="IPR014016">
    <property type="entry name" value="UvrD-like_ATP-bd"/>
</dbReference>
<evidence type="ECO:0000256" key="9">
    <source>
        <dbReference type="ARBA" id="ARBA00023204"/>
    </source>
</evidence>
<keyword evidence="1" id="KW-0540">Nuclease</keyword>
<keyword evidence="4 14" id="KW-0378">Hydrolase</keyword>
<dbReference type="Pfam" id="PF00580">
    <property type="entry name" value="UvrD-helicase"/>
    <property type="match status" value="1"/>
</dbReference>
<keyword evidence="8" id="KW-0238">DNA-binding</keyword>
<evidence type="ECO:0000256" key="2">
    <source>
        <dbReference type="ARBA" id="ARBA00022741"/>
    </source>
</evidence>
<evidence type="ECO:0000256" key="13">
    <source>
        <dbReference type="ARBA" id="ARBA00048988"/>
    </source>
</evidence>
<dbReference type="Pfam" id="PF12705">
    <property type="entry name" value="PDDEXK_1"/>
    <property type="match status" value="1"/>
</dbReference>
<comment type="caution">
    <text evidence="17">The sequence shown here is derived from an EMBL/GenBank/DDBJ whole genome shotgun (WGS) entry which is preliminary data.</text>
</comment>
<dbReference type="Gene3D" id="1.10.3170.10">
    <property type="entry name" value="Recbcd, chain B, domain 2"/>
    <property type="match status" value="1"/>
</dbReference>
<feature type="domain" description="UvrD-like helicase ATP-binding" evidence="15">
    <location>
        <begin position="6"/>
        <end position="455"/>
    </location>
</feature>
<organism evidence="17">
    <name type="scientific">candidate division WOR-3 bacterium</name>
    <dbReference type="NCBI Taxonomy" id="2052148"/>
    <lineage>
        <taxon>Bacteria</taxon>
        <taxon>Bacteria division WOR-3</taxon>
    </lineage>
</organism>
<dbReference type="EMBL" id="DTHJ01000063">
    <property type="protein sequence ID" value="HHS62571.1"/>
    <property type="molecule type" value="Genomic_DNA"/>
</dbReference>
<keyword evidence="5 14" id="KW-0347">Helicase</keyword>
<evidence type="ECO:0000313" key="17">
    <source>
        <dbReference type="EMBL" id="HHS62571.1"/>
    </source>
</evidence>
<keyword evidence="2 14" id="KW-0547">Nucleotide-binding</keyword>
<dbReference type="PROSITE" id="PS51217">
    <property type="entry name" value="UVRD_HELICASE_CTER"/>
    <property type="match status" value="1"/>
</dbReference>
<comment type="catalytic activity">
    <reaction evidence="11">
        <text>Couples ATP hydrolysis with the unwinding of duplex DNA by translocating in the 3'-5' direction.</text>
        <dbReference type="EC" id="5.6.2.4"/>
    </reaction>
</comment>
<dbReference type="SUPFAM" id="SSF52540">
    <property type="entry name" value="P-loop containing nucleoside triphosphate hydrolases"/>
    <property type="match status" value="1"/>
</dbReference>
<evidence type="ECO:0000256" key="3">
    <source>
        <dbReference type="ARBA" id="ARBA00022763"/>
    </source>
</evidence>
<evidence type="ECO:0000259" key="15">
    <source>
        <dbReference type="PROSITE" id="PS51198"/>
    </source>
</evidence>
<dbReference type="InterPro" id="IPR038726">
    <property type="entry name" value="PDDEXK_AddAB-type"/>
</dbReference>
<feature type="domain" description="UvrD-like helicase C-terminal" evidence="16">
    <location>
        <begin position="467"/>
        <end position="742"/>
    </location>
</feature>
<feature type="binding site" evidence="14">
    <location>
        <begin position="27"/>
        <end position="34"/>
    </location>
    <ligand>
        <name>ATP</name>
        <dbReference type="ChEBI" id="CHEBI:30616"/>
    </ligand>
</feature>
<dbReference type="PROSITE" id="PS51198">
    <property type="entry name" value="UVRD_HELICASE_ATP_BIND"/>
    <property type="match status" value="1"/>
</dbReference>
<keyword evidence="3" id="KW-0227">DNA damage</keyword>
<dbReference type="Gene3D" id="3.40.50.300">
    <property type="entry name" value="P-loop containing nucleotide triphosphate hydrolases"/>
    <property type="match status" value="3"/>
</dbReference>
<evidence type="ECO:0000256" key="5">
    <source>
        <dbReference type="ARBA" id="ARBA00022806"/>
    </source>
</evidence>
<evidence type="ECO:0000256" key="1">
    <source>
        <dbReference type="ARBA" id="ARBA00022722"/>
    </source>
</evidence>
<keyword evidence="10" id="KW-0413">Isomerase</keyword>
<dbReference type="SUPFAM" id="SSF52980">
    <property type="entry name" value="Restriction endonuclease-like"/>
    <property type="match status" value="1"/>
</dbReference>
<dbReference type="EC" id="5.6.2.4" evidence="12"/>
<dbReference type="GO" id="GO:0000725">
    <property type="term" value="P:recombinational repair"/>
    <property type="evidence" value="ECO:0007669"/>
    <property type="project" value="TreeGrafter"/>
</dbReference>
<evidence type="ECO:0000256" key="12">
    <source>
        <dbReference type="ARBA" id="ARBA00034808"/>
    </source>
</evidence>
<dbReference type="Pfam" id="PF13361">
    <property type="entry name" value="UvrD_C"/>
    <property type="match status" value="2"/>
</dbReference>
<proteinExistence type="predicted"/>
<evidence type="ECO:0000256" key="14">
    <source>
        <dbReference type="PROSITE-ProRule" id="PRU00560"/>
    </source>
</evidence>
<dbReference type="InterPro" id="IPR027417">
    <property type="entry name" value="P-loop_NTPase"/>
</dbReference>
<evidence type="ECO:0000256" key="11">
    <source>
        <dbReference type="ARBA" id="ARBA00034617"/>
    </source>
</evidence>
<comment type="catalytic activity">
    <reaction evidence="13">
        <text>ATP + H2O = ADP + phosphate + H(+)</text>
        <dbReference type="Rhea" id="RHEA:13065"/>
        <dbReference type="ChEBI" id="CHEBI:15377"/>
        <dbReference type="ChEBI" id="CHEBI:15378"/>
        <dbReference type="ChEBI" id="CHEBI:30616"/>
        <dbReference type="ChEBI" id="CHEBI:43474"/>
        <dbReference type="ChEBI" id="CHEBI:456216"/>
        <dbReference type="EC" id="5.6.2.4"/>
    </reaction>
</comment>
<gene>
    <name evidence="17" type="ORF">ENV70_02995</name>
</gene>
<dbReference type="GO" id="GO:0033202">
    <property type="term" value="C:DNA helicase complex"/>
    <property type="evidence" value="ECO:0007669"/>
    <property type="project" value="TreeGrafter"/>
</dbReference>
<dbReference type="InterPro" id="IPR000212">
    <property type="entry name" value="DNA_helicase_UvrD/REP"/>
</dbReference>
<evidence type="ECO:0000256" key="10">
    <source>
        <dbReference type="ARBA" id="ARBA00023235"/>
    </source>
</evidence>